<dbReference type="PANTHER" id="PTHR42659:SF9">
    <property type="entry name" value="XANTHINE DEHYDROGENASE FAD-BINDING SUBUNIT XDHB-RELATED"/>
    <property type="match status" value="1"/>
</dbReference>
<feature type="domain" description="FAD-binding PCMH-type" evidence="4">
    <location>
        <begin position="1"/>
        <end position="176"/>
    </location>
</feature>
<dbReference type="InterPro" id="IPR005107">
    <property type="entry name" value="CO_DH_flav_C"/>
</dbReference>
<keyword evidence="1" id="KW-0285">Flavoprotein</keyword>
<comment type="caution">
    <text evidence="5">The sequence shown here is derived from an EMBL/GenBank/DDBJ whole genome shotgun (WGS) entry which is preliminary data.</text>
</comment>
<evidence type="ECO:0000256" key="2">
    <source>
        <dbReference type="ARBA" id="ARBA00022827"/>
    </source>
</evidence>
<dbReference type="Pfam" id="PF03450">
    <property type="entry name" value="CO_deh_flav_C"/>
    <property type="match status" value="1"/>
</dbReference>
<dbReference type="SUPFAM" id="SSF56176">
    <property type="entry name" value="FAD-binding/transporter-associated domain-like"/>
    <property type="match status" value="1"/>
</dbReference>
<dbReference type="Gene3D" id="3.30.465.10">
    <property type="match status" value="1"/>
</dbReference>
<dbReference type="FunFam" id="3.30.465.10:FF:000017">
    <property type="entry name" value="Xanthine dehydrogenase, FAD binding subunit"/>
    <property type="match status" value="1"/>
</dbReference>
<dbReference type="InterPro" id="IPR050031">
    <property type="entry name" value="XdhB_XDHase"/>
</dbReference>
<name>A0A4Q9KN38_PROTD</name>
<evidence type="ECO:0000256" key="1">
    <source>
        <dbReference type="ARBA" id="ARBA00022630"/>
    </source>
</evidence>
<dbReference type="Pfam" id="PF00941">
    <property type="entry name" value="FAD_binding_5"/>
    <property type="match status" value="1"/>
</dbReference>
<accession>A0A4Q9KN38</accession>
<dbReference type="InterPro" id="IPR016166">
    <property type="entry name" value="FAD-bd_PCMH"/>
</dbReference>
<dbReference type="NCBIfam" id="NF007427">
    <property type="entry name" value="PRK09971.1"/>
    <property type="match status" value="1"/>
</dbReference>
<dbReference type="OrthoDB" id="9758509at2"/>
<sequence>MFDLKALYIPDTVEEALELLKERPEARVMAGGSDNLVKLRDGHLLGLEWVSIFGLDELRQITLDDDGTIRIGPLVNFATVARHEIVRTHIPSLAHAVLTIGGPQVRNIGTIGGNLCNGVPSADSASTCYAWDAQMELRSADGVRVVPIPEFYITAGKVDLRPGELVTGILIRRESYEGCFGAYHKYAMRNAMDIATVNCSTVVKLSADHSTIEEGRIAFGVAAPTPIRAPHGEAELRGKPVSMATVNAAATAALSDTRARDSWRAGKAFREHMLAEIARRCLVKSITRAGGRLIESSSK</sequence>
<evidence type="ECO:0000259" key="4">
    <source>
        <dbReference type="PROSITE" id="PS51387"/>
    </source>
</evidence>
<dbReference type="PANTHER" id="PTHR42659">
    <property type="entry name" value="XANTHINE DEHYDROGENASE SUBUNIT C-RELATED"/>
    <property type="match status" value="1"/>
</dbReference>
<dbReference type="GO" id="GO:0071949">
    <property type="term" value="F:FAD binding"/>
    <property type="evidence" value="ECO:0007669"/>
    <property type="project" value="InterPro"/>
</dbReference>
<dbReference type="InterPro" id="IPR002346">
    <property type="entry name" value="Mopterin_DH_FAD-bd"/>
</dbReference>
<organism evidence="5 6">
    <name type="scientific">Propioniciclava tarda</name>
    <dbReference type="NCBI Taxonomy" id="433330"/>
    <lineage>
        <taxon>Bacteria</taxon>
        <taxon>Bacillati</taxon>
        <taxon>Actinomycetota</taxon>
        <taxon>Actinomycetes</taxon>
        <taxon>Propionibacteriales</taxon>
        <taxon>Propionibacteriaceae</taxon>
        <taxon>Propioniciclava</taxon>
    </lineage>
</organism>
<dbReference type="Proteomes" id="UP000291933">
    <property type="component" value="Unassembled WGS sequence"/>
</dbReference>
<keyword evidence="3" id="KW-0560">Oxidoreductase</keyword>
<dbReference type="AlphaFoldDB" id="A0A4Q9KN38"/>
<dbReference type="InterPro" id="IPR036318">
    <property type="entry name" value="FAD-bd_PCMH-like_sf"/>
</dbReference>
<dbReference type="GO" id="GO:0004854">
    <property type="term" value="F:xanthine dehydrogenase activity"/>
    <property type="evidence" value="ECO:0007669"/>
    <property type="project" value="InterPro"/>
</dbReference>
<evidence type="ECO:0000313" key="5">
    <source>
        <dbReference type="EMBL" id="TBT95400.1"/>
    </source>
</evidence>
<gene>
    <name evidence="5" type="primary">xdhB</name>
    <name evidence="5" type="ORF">ET996_06230</name>
</gene>
<evidence type="ECO:0000313" key="6">
    <source>
        <dbReference type="Proteomes" id="UP000291933"/>
    </source>
</evidence>
<dbReference type="NCBIfam" id="NF043083">
    <property type="entry name" value="XdhB_XDHase"/>
    <property type="match status" value="1"/>
</dbReference>
<evidence type="ECO:0000256" key="3">
    <source>
        <dbReference type="ARBA" id="ARBA00023002"/>
    </source>
</evidence>
<dbReference type="Gene3D" id="3.30.43.10">
    <property type="entry name" value="Uridine Diphospho-n-acetylenolpyruvylglucosamine Reductase, domain 2"/>
    <property type="match status" value="1"/>
</dbReference>
<dbReference type="SMART" id="SM01092">
    <property type="entry name" value="CO_deh_flav_C"/>
    <property type="match status" value="1"/>
</dbReference>
<dbReference type="EMBL" id="SDMR01000005">
    <property type="protein sequence ID" value="TBT95400.1"/>
    <property type="molecule type" value="Genomic_DNA"/>
</dbReference>
<dbReference type="PROSITE" id="PS51387">
    <property type="entry name" value="FAD_PCMH"/>
    <property type="match status" value="1"/>
</dbReference>
<dbReference type="InterPro" id="IPR051312">
    <property type="entry name" value="Diverse_Substr_Oxidored"/>
</dbReference>
<reference evidence="5 6" key="1">
    <citation type="submission" date="2019-01" db="EMBL/GenBank/DDBJ databases">
        <title>Lactibacter flavus gen. nov., sp. nov., a novel bacterium of the family Propionibacteriaceae isolated from raw milk and dairy products.</title>
        <authorList>
            <person name="Huptas C."/>
            <person name="Wenning M."/>
            <person name="Breitenwieser F."/>
            <person name="Doll E."/>
            <person name="Von Neubeck M."/>
            <person name="Busse H.-J."/>
            <person name="Scherer S."/>
        </authorList>
    </citation>
    <scope>NUCLEOTIDE SEQUENCE [LARGE SCALE GENOMIC DNA]</scope>
    <source>
        <strain evidence="5 6">DSM 22130</strain>
    </source>
</reference>
<protein>
    <submittedName>
        <fullName evidence="5">Xanthine dehydrogenase FAD-binding subunit XdhB</fullName>
    </submittedName>
</protein>
<dbReference type="InterPro" id="IPR036683">
    <property type="entry name" value="CO_DH_flav_C_dom_sf"/>
</dbReference>
<dbReference type="RefSeq" id="WP_131171696.1">
    <property type="nucleotide sequence ID" value="NZ_FXTL01000019.1"/>
</dbReference>
<proteinExistence type="predicted"/>
<dbReference type="Gene3D" id="3.30.390.50">
    <property type="entry name" value="CO dehydrogenase flavoprotein, C-terminal domain"/>
    <property type="match status" value="1"/>
</dbReference>
<dbReference type="SUPFAM" id="SSF55447">
    <property type="entry name" value="CO dehydrogenase flavoprotein C-terminal domain-like"/>
    <property type="match status" value="1"/>
</dbReference>
<keyword evidence="6" id="KW-1185">Reference proteome</keyword>
<dbReference type="InterPro" id="IPR016167">
    <property type="entry name" value="FAD-bd_PCMH_sub1"/>
</dbReference>
<dbReference type="GO" id="GO:0002197">
    <property type="term" value="C:xanthine dehydrogenase complex"/>
    <property type="evidence" value="ECO:0007669"/>
    <property type="project" value="InterPro"/>
</dbReference>
<dbReference type="InterPro" id="IPR016169">
    <property type="entry name" value="FAD-bd_PCMH_sub2"/>
</dbReference>
<keyword evidence="2" id="KW-0274">FAD</keyword>